<name>A0A0C2LZQ4_THEKT</name>
<keyword evidence="1" id="KW-0732">Signal</keyword>
<keyword evidence="3" id="KW-1185">Reference proteome</keyword>
<dbReference type="Proteomes" id="UP000031668">
    <property type="component" value="Unassembled WGS sequence"/>
</dbReference>
<feature type="signal peptide" evidence="1">
    <location>
        <begin position="1"/>
        <end position="26"/>
    </location>
</feature>
<accession>A0A0C2LZQ4</accession>
<comment type="caution">
    <text evidence="2">The sequence shown here is derived from an EMBL/GenBank/DDBJ whole genome shotgun (WGS) entry which is preliminary data.</text>
</comment>
<dbReference type="AlphaFoldDB" id="A0A0C2LZQ4"/>
<evidence type="ECO:0000256" key="1">
    <source>
        <dbReference type="SAM" id="SignalP"/>
    </source>
</evidence>
<evidence type="ECO:0000313" key="3">
    <source>
        <dbReference type="Proteomes" id="UP000031668"/>
    </source>
</evidence>
<gene>
    <name evidence="2" type="ORF">RF11_13377</name>
</gene>
<proteinExistence type="predicted"/>
<protein>
    <submittedName>
        <fullName evidence="2">Uncharacterized protein</fullName>
    </submittedName>
</protein>
<evidence type="ECO:0000313" key="2">
    <source>
        <dbReference type="EMBL" id="KII60215.1"/>
    </source>
</evidence>
<sequence>MLLYQGIYTQIIVALILALALSTSYSDCFCMQTGKDVFIYILKTKSSVDRNDIPRNYSQSDDTILTEAIINYSYRELLDSDVIMACCITEKESPSRGEYLDEDIILNLEDYSECETKVENLTNCMRKDGAAKSDHDSFKIKILSLNTPYNIYLSIVFH</sequence>
<organism evidence="2 3">
    <name type="scientific">Thelohanellus kitauei</name>
    <name type="common">Myxosporean</name>
    <dbReference type="NCBI Taxonomy" id="669202"/>
    <lineage>
        <taxon>Eukaryota</taxon>
        <taxon>Metazoa</taxon>
        <taxon>Cnidaria</taxon>
        <taxon>Myxozoa</taxon>
        <taxon>Myxosporea</taxon>
        <taxon>Bivalvulida</taxon>
        <taxon>Platysporina</taxon>
        <taxon>Myxobolidae</taxon>
        <taxon>Thelohanellus</taxon>
    </lineage>
</organism>
<feature type="chain" id="PRO_5002164055" evidence="1">
    <location>
        <begin position="27"/>
        <end position="158"/>
    </location>
</feature>
<dbReference type="EMBL" id="JWZT01005751">
    <property type="protein sequence ID" value="KII60215.1"/>
    <property type="molecule type" value="Genomic_DNA"/>
</dbReference>
<reference evidence="2 3" key="1">
    <citation type="journal article" date="2014" name="Genome Biol. Evol.">
        <title>The genome of the myxosporean Thelohanellus kitauei shows adaptations to nutrient acquisition within its fish host.</title>
        <authorList>
            <person name="Yang Y."/>
            <person name="Xiong J."/>
            <person name="Zhou Z."/>
            <person name="Huo F."/>
            <person name="Miao W."/>
            <person name="Ran C."/>
            <person name="Liu Y."/>
            <person name="Zhang J."/>
            <person name="Feng J."/>
            <person name="Wang M."/>
            <person name="Wang M."/>
            <person name="Wang L."/>
            <person name="Yao B."/>
        </authorList>
    </citation>
    <scope>NUCLEOTIDE SEQUENCE [LARGE SCALE GENOMIC DNA]</scope>
    <source>
        <strain evidence="2">Wuqing</strain>
    </source>
</reference>